<dbReference type="EC" id="3.4.19.12" evidence="1"/>
<dbReference type="InterPro" id="IPR028889">
    <property type="entry name" value="USP"/>
</dbReference>
<dbReference type="Pfam" id="PF00443">
    <property type="entry name" value="UCH"/>
    <property type="match status" value="1"/>
</dbReference>
<keyword evidence="1" id="KW-0788">Thiol protease</keyword>
<dbReference type="SUPFAM" id="SSF54001">
    <property type="entry name" value="Cysteine proteinases"/>
    <property type="match status" value="1"/>
</dbReference>
<evidence type="ECO:0000256" key="1">
    <source>
        <dbReference type="RuleBase" id="RU366025"/>
    </source>
</evidence>
<gene>
    <name evidence="5" type="ORF">M9Y10_039547</name>
    <name evidence="4" type="ORF">M9Y10_040244</name>
</gene>
<dbReference type="EMBL" id="JAPFFF010000006">
    <property type="protein sequence ID" value="KAK8888468.1"/>
    <property type="molecule type" value="Genomic_DNA"/>
</dbReference>
<dbReference type="Gene3D" id="3.90.70.10">
    <property type="entry name" value="Cysteine proteinases"/>
    <property type="match status" value="1"/>
</dbReference>
<dbReference type="EMBL" id="JAPFFF010000642">
    <property type="protein sequence ID" value="KAK8833807.1"/>
    <property type="molecule type" value="Genomic_DNA"/>
</dbReference>
<dbReference type="PANTHER" id="PTHR24006:SF644">
    <property type="entry name" value="UBIQUITIN CARBOXYL-TERMINAL HYDROLASE 7"/>
    <property type="match status" value="1"/>
</dbReference>
<evidence type="ECO:0000313" key="6">
    <source>
        <dbReference type="Proteomes" id="UP001470230"/>
    </source>
</evidence>
<proteinExistence type="inferred from homology"/>
<dbReference type="PANTHER" id="PTHR24006">
    <property type="entry name" value="UBIQUITIN CARBOXYL-TERMINAL HYDROLASE"/>
    <property type="match status" value="1"/>
</dbReference>
<comment type="catalytic activity">
    <reaction evidence="1">
        <text>Thiol-dependent hydrolysis of ester, thioester, amide, peptide and isopeptide bonds formed by the C-terminal Gly of ubiquitin (a 76-residue protein attached to proteins as an intracellular targeting signal).</text>
        <dbReference type="EC" id="3.4.19.12"/>
    </reaction>
</comment>
<keyword evidence="1" id="KW-0645">Protease</keyword>
<dbReference type="PROSITE" id="PS00973">
    <property type="entry name" value="USP_2"/>
    <property type="match status" value="1"/>
</dbReference>
<dbReference type="PROSITE" id="PS00972">
    <property type="entry name" value="USP_1"/>
    <property type="match status" value="1"/>
</dbReference>
<protein>
    <recommendedName>
        <fullName evidence="1">Ubiquitin carboxyl-terminal hydrolase</fullName>
        <ecNumber evidence="1">3.4.19.12</ecNumber>
    </recommendedName>
</protein>
<dbReference type="InterPro" id="IPR001394">
    <property type="entry name" value="Peptidase_C19_UCH"/>
</dbReference>
<sequence>MGIGGSTQNIPLETFDWELPNEKLEIRKYIISPVFSQQKEYFVAFINHDLNTIFIYCCSCSQWQYDECFTFTITLKIDQQVLSTTAIFSHQSPFCSITSRNLFGTISIGIQLCKDYPYTRKDRYCGILNSGSTCYMASILQVLFHTGSFRQLIYNFKDAKDAVAALQRLFTELQLSSRAPTLDSFIRSLGSFHELALVQNDAQEFFIAFIERCENDLGEEFTKGINNIFGCVTTTFIESLEKEVLRKKDERFYTFPVVVEGLKSLEESLNLITAKDKIESYETDDGRKIEAEQTQIFTKLPPILSFHLCRFSYNSKTNSVNEIRSPFDCPFELDMSRYSPGIQGETKYQLYAITAHSGNPVFGHYTSFIRPQLGEQWILFNDGNTKIVDIGVIRRLFGTEKSSQPSFFKAFTFTSALAYMIFYVRRDSFNYVSCSDSIPLHLVPHRSNLFFSQFIFTEELPNEPINSDSPPYEWADPHLTAETILKGLYPNKKLDHHKIWAQMPGRSQFIGPMDLQITPSDFIVKGHSTIFFLIPDSVVDDPTFVVTDSTPRKYLRCLERNNIKANDFGAYVIEYQHRPFDKVSYIPSGSFVISKPKKNVTLEIGFHRFVFPIDATYADVQKMLAIIFDIPPWRILVLHKMQPMLPSQYPYIISFPKTELSYQKLKDPVTACSIKLFTPITMICIAPNYTQQWQQPVWIRKGTSIPELFSIFPKYFTPHIKEKTKILCSIGKLEAIEYVIKKGDSPRKQCVRFDLIRYEVPYLRSDLKVILKEKRPMGIEIRFAESVNSFTFQGTSRIISTEKQMTVKDIWSKMMKASSNMASDPPKQAFVFVSEKPKIRQIIGPDDNVFEIFHKFLNKMTKDQQRLCIALVSDNPMIVSKPKSSIVRSLSGIINQKSPPKQNKVQEKPLSQET</sequence>
<evidence type="ECO:0000313" key="4">
    <source>
        <dbReference type="EMBL" id="KAK8833807.1"/>
    </source>
</evidence>
<dbReference type="InterPro" id="IPR018200">
    <property type="entry name" value="USP_CS"/>
</dbReference>
<comment type="caution">
    <text evidence="5">The sequence shown here is derived from an EMBL/GenBank/DDBJ whole genome shotgun (WGS) entry which is preliminary data.</text>
</comment>
<comment type="similarity">
    <text evidence="1">Belongs to the peptidase C19 family.</text>
</comment>
<keyword evidence="1" id="KW-0833">Ubl conjugation pathway</keyword>
<keyword evidence="1" id="KW-0378">Hydrolase</keyword>
<organism evidence="5 6">
    <name type="scientific">Tritrichomonas musculus</name>
    <dbReference type="NCBI Taxonomy" id="1915356"/>
    <lineage>
        <taxon>Eukaryota</taxon>
        <taxon>Metamonada</taxon>
        <taxon>Parabasalia</taxon>
        <taxon>Tritrichomonadida</taxon>
        <taxon>Tritrichomonadidae</taxon>
        <taxon>Tritrichomonas</taxon>
    </lineage>
</organism>
<feature type="region of interest" description="Disordered" evidence="2">
    <location>
        <begin position="892"/>
        <end position="914"/>
    </location>
</feature>
<name>A0ABR2KCA0_9EUKA</name>
<dbReference type="InterPro" id="IPR038765">
    <property type="entry name" value="Papain-like_cys_pep_sf"/>
</dbReference>
<dbReference type="Proteomes" id="UP001470230">
    <property type="component" value="Unassembled WGS sequence"/>
</dbReference>
<accession>A0ABR2KCA0</accession>
<evidence type="ECO:0000313" key="5">
    <source>
        <dbReference type="EMBL" id="KAK8888468.1"/>
    </source>
</evidence>
<reference evidence="5 6" key="1">
    <citation type="submission" date="2024-04" db="EMBL/GenBank/DDBJ databases">
        <title>Tritrichomonas musculus Genome.</title>
        <authorList>
            <person name="Alves-Ferreira E."/>
            <person name="Grigg M."/>
            <person name="Lorenzi H."/>
            <person name="Galac M."/>
        </authorList>
    </citation>
    <scope>NUCLEOTIDE SEQUENCE [LARGE SCALE GENOMIC DNA]</scope>
    <source>
        <strain evidence="5 6">EAF2021</strain>
    </source>
</reference>
<keyword evidence="6" id="KW-1185">Reference proteome</keyword>
<dbReference type="PROSITE" id="PS50235">
    <property type="entry name" value="USP_3"/>
    <property type="match status" value="1"/>
</dbReference>
<dbReference type="InterPro" id="IPR050164">
    <property type="entry name" value="Peptidase_C19"/>
</dbReference>
<evidence type="ECO:0000259" key="3">
    <source>
        <dbReference type="PROSITE" id="PS50235"/>
    </source>
</evidence>
<feature type="domain" description="USP" evidence="3">
    <location>
        <begin position="125"/>
        <end position="426"/>
    </location>
</feature>
<evidence type="ECO:0000256" key="2">
    <source>
        <dbReference type="SAM" id="MobiDB-lite"/>
    </source>
</evidence>